<evidence type="ECO:0000313" key="2">
    <source>
        <dbReference type="Proteomes" id="UP001056120"/>
    </source>
</evidence>
<name>A0ACB9J2G5_9ASTR</name>
<accession>A0ACB9J2G5</accession>
<protein>
    <submittedName>
        <fullName evidence="1">Uncharacterized protein</fullName>
    </submittedName>
</protein>
<proteinExistence type="predicted"/>
<sequence>MGYEGDRKKKEIKKTYLSREWRFIVHVSAVCLSHRKEGYDAINYEWAEEGRLEKEKKKEEKDKEKARAKEKAKGKMKVDESSKRHERLSTPETNLVTEEEAKEDALARELLKTAAMSPAPTQSTSEAQESRKMQGEKRSHILNQKKNIRSRLKRQKQITEALEAELAKKNWSGRRKRDLMAEGAR</sequence>
<reference evidence="2" key="1">
    <citation type="journal article" date="2022" name="Mol. Ecol. Resour.">
        <title>The genomes of chicory, endive, great burdock and yacon provide insights into Asteraceae palaeo-polyploidization history and plant inulin production.</title>
        <authorList>
            <person name="Fan W."/>
            <person name="Wang S."/>
            <person name="Wang H."/>
            <person name="Wang A."/>
            <person name="Jiang F."/>
            <person name="Liu H."/>
            <person name="Zhao H."/>
            <person name="Xu D."/>
            <person name="Zhang Y."/>
        </authorList>
    </citation>
    <scope>NUCLEOTIDE SEQUENCE [LARGE SCALE GENOMIC DNA]</scope>
    <source>
        <strain evidence="2">cv. Yunnan</strain>
    </source>
</reference>
<gene>
    <name evidence="1" type="ORF">L1987_19058</name>
</gene>
<organism evidence="1 2">
    <name type="scientific">Smallanthus sonchifolius</name>
    <dbReference type="NCBI Taxonomy" id="185202"/>
    <lineage>
        <taxon>Eukaryota</taxon>
        <taxon>Viridiplantae</taxon>
        <taxon>Streptophyta</taxon>
        <taxon>Embryophyta</taxon>
        <taxon>Tracheophyta</taxon>
        <taxon>Spermatophyta</taxon>
        <taxon>Magnoliopsida</taxon>
        <taxon>eudicotyledons</taxon>
        <taxon>Gunneridae</taxon>
        <taxon>Pentapetalae</taxon>
        <taxon>asterids</taxon>
        <taxon>campanulids</taxon>
        <taxon>Asterales</taxon>
        <taxon>Asteraceae</taxon>
        <taxon>Asteroideae</taxon>
        <taxon>Heliantheae alliance</taxon>
        <taxon>Millerieae</taxon>
        <taxon>Smallanthus</taxon>
    </lineage>
</organism>
<dbReference type="Proteomes" id="UP001056120">
    <property type="component" value="Linkage Group LG06"/>
</dbReference>
<evidence type="ECO:0000313" key="1">
    <source>
        <dbReference type="EMBL" id="KAI3814307.1"/>
    </source>
</evidence>
<reference evidence="1 2" key="2">
    <citation type="journal article" date="2022" name="Mol. Ecol. Resour.">
        <title>The genomes of chicory, endive, great burdock and yacon provide insights into Asteraceae paleo-polyploidization history and plant inulin production.</title>
        <authorList>
            <person name="Fan W."/>
            <person name="Wang S."/>
            <person name="Wang H."/>
            <person name="Wang A."/>
            <person name="Jiang F."/>
            <person name="Liu H."/>
            <person name="Zhao H."/>
            <person name="Xu D."/>
            <person name="Zhang Y."/>
        </authorList>
    </citation>
    <scope>NUCLEOTIDE SEQUENCE [LARGE SCALE GENOMIC DNA]</scope>
    <source>
        <strain evidence="2">cv. Yunnan</strain>
        <tissue evidence="1">Leaves</tissue>
    </source>
</reference>
<dbReference type="EMBL" id="CM042023">
    <property type="protein sequence ID" value="KAI3814307.1"/>
    <property type="molecule type" value="Genomic_DNA"/>
</dbReference>
<comment type="caution">
    <text evidence="1">The sequence shown here is derived from an EMBL/GenBank/DDBJ whole genome shotgun (WGS) entry which is preliminary data.</text>
</comment>
<keyword evidence="2" id="KW-1185">Reference proteome</keyword>